<sequence>MCFVGLEHQLDLLQFRLPAWAAYQMFRDGRFGRALCRWCSLGLRFAGKVRLNLGQALALRFRQEEEGEEKSNHRHDGKHPLHSLWTAKNMRRFAIEYEMECAMPRISVGNSSAVIVQGIVSSPIMEEQTYSSRPTTGIHVSVVVPSLIHSVNSPDTNMQMAMPVVETITRWRRANRFSSHAFSKDIVKRVSPTKMDAVNALTSVPTSWMKVTAKKSVM</sequence>
<dbReference type="VEuPathDB" id="VectorBase:AATE013702"/>
<proteinExistence type="predicted"/>
<dbReference type="EnsemblMetazoa" id="AATE013702-RA">
    <property type="protein sequence ID" value="AATE013702-PA.1"/>
    <property type="gene ID" value="AATE013702"/>
</dbReference>
<name>A0A182J936_ANOAO</name>
<dbReference type="AlphaFoldDB" id="A0A182J936"/>
<organism evidence="1">
    <name type="scientific">Anopheles atroparvus</name>
    <name type="common">European mosquito</name>
    <dbReference type="NCBI Taxonomy" id="41427"/>
    <lineage>
        <taxon>Eukaryota</taxon>
        <taxon>Metazoa</taxon>
        <taxon>Ecdysozoa</taxon>
        <taxon>Arthropoda</taxon>
        <taxon>Hexapoda</taxon>
        <taxon>Insecta</taxon>
        <taxon>Pterygota</taxon>
        <taxon>Neoptera</taxon>
        <taxon>Endopterygota</taxon>
        <taxon>Diptera</taxon>
        <taxon>Nematocera</taxon>
        <taxon>Culicoidea</taxon>
        <taxon>Culicidae</taxon>
        <taxon>Anophelinae</taxon>
        <taxon>Anopheles</taxon>
    </lineage>
</organism>
<protein>
    <submittedName>
        <fullName evidence="1">Uncharacterized protein</fullName>
    </submittedName>
</protein>
<accession>A0A182J936</accession>
<reference evidence="1" key="1">
    <citation type="submission" date="2022-08" db="UniProtKB">
        <authorList>
            <consortium name="EnsemblMetazoa"/>
        </authorList>
    </citation>
    <scope>IDENTIFICATION</scope>
    <source>
        <strain evidence="1">EBRO</strain>
    </source>
</reference>
<evidence type="ECO:0000313" key="1">
    <source>
        <dbReference type="EnsemblMetazoa" id="AATE013702-PA.1"/>
    </source>
</evidence>